<accession>A0A396HK83</accession>
<evidence type="ECO:0000256" key="1">
    <source>
        <dbReference type="SAM" id="MobiDB-lite"/>
    </source>
</evidence>
<proteinExistence type="predicted"/>
<dbReference type="Gramene" id="rna35723">
    <property type="protein sequence ID" value="RHN51307.1"/>
    <property type="gene ID" value="gene35723"/>
</dbReference>
<organism evidence="2">
    <name type="scientific">Medicago truncatula</name>
    <name type="common">Barrel medic</name>
    <name type="synonym">Medicago tribuloides</name>
    <dbReference type="NCBI Taxonomy" id="3880"/>
    <lineage>
        <taxon>Eukaryota</taxon>
        <taxon>Viridiplantae</taxon>
        <taxon>Streptophyta</taxon>
        <taxon>Embryophyta</taxon>
        <taxon>Tracheophyta</taxon>
        <taxon>Spermatophyta</taxon>
        <taxon>Magnoliopsida</taxon>
        <taxon>eudicotyledons</taxon>
        <taxon>Gunneridae</taxon>
        <taxon>Pentapetalae</taxon>
        <taxon>rosids</taxon>
        <taxon>fabids</taxon>
        <taxon>Fabales</taxon>
        <taxon>Fabaceae</taxon>
        <taxon>Papilionoideae</taxon>
        <taxon>50 kb inversion clade</taxon>
        <taxon>NPAAA clade</taxon>
        <taxon>Hologalegina</taxon>
        <taxon>IRL clade</taxon>
        <taxon>Trifolieae</taxon>
        <taxon>Medicago</taxon>
    </lineage>
</organism>
<dbReference type="AlphaFoldDB" id="A0A396HK83"/>
<dbReference type="EMBL" id="PSQE01000006">
    <property type="protein sequence ID" value="RHN51307.1"/>
    <property type="molecule type" value="Genomic_DNA"/>
</dbReference>
<feature type="region of interest" description="Disordered" evidence="1">
    <location>
        <begin position="1"/>
        <end position="22"/>
    </location>
</feature>
<evidence type="ECO:0000313" key="2">
    <source>
        <dbReference type="EMBL" id="RHN51307.1"/>
    </source>
</evidence>
<dbReference type="Proteomes" id="UP000265566">
    <property type="component" value="Chromosome 6"/>
</dbReference>
<gene>
    <name evidence="2" type="ORF">MtrunA17_Chr6g0467131</name>
</gene>
<reference evidence="2" key="1">
    <citation type="journal article" date="2018" name="Nat. Plants">
        <title>Whole-genome landscape of Medicago truncatula symbiotic genes.</title>
        <authorList>
            <person name="Pecrix Y."/>
            <person name="Gamas P."/>
            <person name="Carrere S."/>
        </authorList>
    </citation>
    <scope>NUCLEOTIDE SEQUENCE</scope>
    <source>
        <tissue evidence="2">Leaves</tissue>
    </source>
</reference>
<comment type="caution">
    <text evidence="2">The sequence shown here is derived from an EMBL/GenBank/DDBJ whole genome shotgun (WGS) entry which is preliminary data.</text>
</comment>
<name>A0A396HK83_MEDTR</name>
<sequence>MLKDVPSFLPSGTGKLGPPDWKTASRPAKTVISAQETILPHSLWTRALISSIVFKASVLMPPFCG</sequence>
<protein>
    <submittedName>
        <fullName evidence="2">Uncharacterized protein</fullName>
    </submittedName>
</protein>